<dbReference type="GO" id="GO:0019432">
    <property type="term" value="P:triglyceride biosynthetic process"/>
    <property type="evidence" value="ECO:0007669"/>
    <property type="project" value="UniProtKB-UniPathway"/>
</dbReference>
<comment type="catalytic activity">
    <reaction evidence="9">
        <text>a long chain fatty alcohol + a fatty acyl-CoA = a long-chain alcohol wax ester + CoA</text>
        <dbReference type="Rhea" id="RHEA:38443"/>
        <dbReference type="ChEBI" id="CHEBI:17135"/>
        <dbReference type="ChEBI" id="CHEBI:57287"/>
        <dbReference type="ChEBI" id="CHEBI:77636"/>
        <dbReference type="ChEBI" id="CHEBI:235323"/>
        <dbReference type="EC" id="2.3.1.75"/>
    </reaction>
</comment>
<dbReference type="Proteomes" id="UP000030645">
    <property type="component" value="Unassembled WGS sequence"/>
</dbReference>
<evidence type="ECO:0000259" key="11">
    <source>
        <dbReference type="Pfam" id="PF03007"/>
    </source>
</evidence>
<dbReference type="UniPathway" id="UPA00282"/>
<dbReference type="Pfam" id="PF06974">
    <property type="entry name" value="WS_DGAT_C"/>
    <property type="match status" value="1"/>
</dbReference>
<keyword evidence="14" id="KW-1185">Reference proteome</keyword>
<evidence type="ECO:0000256" key="6">
    <source>
        <dbReference type="ARBA" id="ARBA00022824"/>
    </source>
</evidence>
<evidence type="ECO:0000256" key="3">
    <source>
        <dbReference type="ARBA" id="ARBA00004771"/>
    </source>
</evidence>
<comment type="pathway">
    <text evidence="3">Glycerolipid metabolism; triacylglycerol biosynthesis.</text>
</comment>
<feature type="domain" description="O-acyltransferase WSD1 C-terminal" evidence="12">
    <location>
        <begin position="305"/>
        <end position="442"/>
    </location>
</feature>
<dbReference type="InterPro" id="IPR023213">
    <property type="entry name" value="CAT-like_dom_sf"/>
</dbReference>
<dbReference type="SUPFAM" id="SSF52777">
    <property type="entry name" value="CoA-dependent acyltransferases"/>
    <property type="match status" value="1"/>
</dbReference>
<accession>W9S8T9</accession>
<dbReference type="Gene3D" id="3.30.559.10">
    <property type="entry name" value="Chloramphenicol acetyltransferase-like domain"/>
    <property type="match status" value="1"/>
</dbReference>
<dbReference type="eggNOG" id="ENOG502QTZ2">
    <property type="taxonomic scope" value="Eukaryota"/>
</dbReference>
<dbReference type="GO" id="GO:0047196">
    <property type="term" value="F:long-chain-alcohol O-fatty-acyltransferase activity"/>
    <property type="evidence" value="ECO:0007669"/>
    <property type="project" value="UniProtKB-EC"/>
</dbReference>
<dbReference type="Pfam" id="PF03007">
    <property type="entry name" value="WS_DGAT_cat"/>
    <property type="match status" value="1"/>
</dbReference>
<dbReference type="PANTHER" id="PTHR31650">
    <property type="entry name" value="O-ACYLTRANSFERASE (WSD1-LIKE) FAMILY PROTEIN"/>
    <property type="match status" value="1"/>
</dbReference>
<evidence type="ECO:0000313" key="13">
    <source>
        <dbReference type="EMBL" id="EXC17311.1"/>
    </source>
</evidence>
<organism evidence="13 14">
    <name type="scientific">Morus notabilis</name>
    <dbReference type="NCBI Taxonomy" id="981085"/>
    <lineage>
        <taxon>Eukaryota</taxon>
        <taxon>Viridiplantae</taxon>
        <taxon>Streptophyta</taxon>
        <taxon>Embryophyta</taxon>
        <taxon>Tracheophyta</taxon>
        <taxon>Spermatophyta</taxon>
        <taxon>Magnoliopsida</taxon>
        <taxon>eudicotyledons</taxon>
        <taxon>Gunneridae</taxon>
        <taxon>Pentapetalae</taxon>
        <taxon>rosids</taxon>
        <taxon>fabids</taxon>
        <taxon>Rosales</taxon>
        <taxon>Moraceae</taxon>
        <taxon>Moreae</taxon>
        <taxon>Morus</taxon>
    </lineage>
</organism>
<evidence type="ECO:0000256" key="9">
    <source>
        <dbReference type="ARBA" id="ARBA00047604"/>
    </source>
</evidence>
<protein>
    <submittedName>
        <fullName evidence="13">O-acyltransferase WSD1</fullName>
    </submittedName>
</protein>
<name>W9S8T9_9ROSA</name>
<keyword evidence="7 13" id="KW-0012">Acyltransferase</keyword>
<reference evidence="14" key="1">
    <citation type="submission" date="2013-01" db="EMBL/GenBank/DDBJ databases">
        <title>Draft Genome Sequence of a Mulberry Tree, Morus notabilis C.K. Schneid.</title>
        <authorList>
            <person name="He N."/>
            <person name="Zhao S."/>
        </authorList>
    </citation>
    <scope>NUCLEOTIDE SEQUENCE</scope>
</reference>
<evidence type="ECO:0000256" key="7">
    <source>
        <dbReference type="ARBA" id="ARBA00023315"/>
    </source>
</evidence>
<gene>
    <name evidence="13" type="ORF">L484_027499</name>
</gene>
<evidence type="ECO:0000256" key="10">
    <source>
        <dbReference type="ARBA" id="ARBA00048109"/>
    </source>
</evidence>
<dbReference type="InterPro" id="IPR004255">
    <property type="entry name" value="O-acyltransferase_WSD1_N"/>
</dbReference>
<evidence type="ECO:0000256" key="1">
    <source>
        <dbReference type="ARBA" id="ARBA00004162"/>
    </source>
</evidence>
<dbReference type="STRING" id="981085.W9S8T9"/>
<dbReference type="EMBL" id="KE345811">
    <property type="protein sequence ID" value="EXC17311.1"/>
    <property type="molecule type" value="Genomic_DNA"/>
</dbReference>
<sequence length="453" mass="50371">MALPASDTDEPLSPTGRLFLRQELKQEIYCAVGFKNPINVEAVKAAIQASVLLKHPRFCSLMVHDRHGVEHWHKTSVNLDRHLIVIDSLVSSSAADDESAVNEYLADLSIGAGLSADKPLWEIHFLMAHRCIIFQVHHALTDGTSFMSLLLSVFRKASDLNAPPTIAPLRKKRSMAATTIWEGIVRKVVVLWYGLMLGMRVLWVSDRKTAISGGDGVELWPRKIATARFCLEDMRIVKRAVGDATINDVFSGVISSGLSRYLDHRTPKALQEGHQITGVAMVNLRKQPGLQEPSDLTRSKSLLNWGNKFGTILLPIQYKRCGPNPLEHVRRVKVTLERKKKCMEANFAYKARNNIMTYLGAKVAGLVTYRVLSNTSLTISNMVGPQEHVAIGDNPVTYIRALIVHMLSYAERADMQILVAKDIIPDPEFLAQCFEDALVEMKEAALATIVESS</sequence>
<dbReference type="InterPro" id="IPR009721">
    <property type="entry name" value="O-acyltransferase_WSD1_C"/>
</dbReference>
<evidence type="ECO:0000259" key="12">
    <source>
        <dbReference type="Pfam" id="PF06974"/>
    </source>
</evidence>
<comment type="pathway">
    <text evidence="4">Lipid metabolism.</text>
</comment>
<feature type="domain" description="O-acyltransferase WSD1-like N-terminal" evidence="11">
    <location>
        <begin position="113"/>
        <end position="168"/>
    </location>
</feature>
<dbReference type="AlphaFoldDB" id="W9S8T9"/>
<evidence type="ECO:0000313" key="14">
    <source>
        <dbReference type="Proteomes" id="UP000030645"/>
    </source>
</evidence>
<evidence type="ECO:0000256" key="8">
    <source>
        <dbReference type="ARBA" id="ARBA00024360"/>
    </source>
</evidence>
<keyword evidence="6" id="KW-0256">Endoplasmic reticulum</keyword>
<dbReference type="PANTHER" id="PTHR31650:SF41">
    <property type="entry name" value="O-ACYLTRANSFERASE WSD1-LIKE ISOFORM X1"/>
    <property type="match status" value="1"/>
</dbReference>
<comment type="similarity">
    <text evidence="8">In the N-terminal section; belongs to the long-chain O-acyltransferase family.</text>
</comment>
<proteinExistence type="inferred from homology"/>
<evidence type="ECO:0000256" key="5">
    <source>
        <dbReference type="ARBA" id="ARBA00022679"/>
    </source>
</evidence>
<dbReference type="GO" id="GO:0005886">
    <property type="term" value="C:plasma membrane"/>
    <property type="evidence" value="ECO:0007669"/>
    <property type="project" value="UniProtKB-SubCell"/>
</dbReference>
<comment type="catalytic activity">
    <reaction evidence="10">
        <text>an acyl-CoA + a 1,2-diacyl-sn-glycerol = a triacyl-sn-glycerol + CoA</text>
        <dbReference type="Rhea" id="RHEA:10868"/>
        <dbReference type="ChEBI" id="CHEBI:17815"/>
        <dbReference type="ChEBI" id="CHEBI:57287"/>
        <dbReference type="ChEBI" id="CHEBI:58342"/>
        <dbReference type="ChEBI" id="CHEBI:64615"/>
        <dbReference type="EC" id="2.3.1.20"/>
    </reaction>
</comment>
<dbReference type="GO" id="GO:0005789">
    <property type="term" value="C:endoplasmic reticulum membrane"/>
    <property type="evidence" value="ECO:0007669"/>
    <property type="project" value="UniProtKB-SubCell"/>
</dbReference>
<evidence type="ECO:0000256" key="2">
    <source>
        <dbReference type="ARBA" id="ARBA00004586"/>
    </source>
</evidence>
<dbReference type="GO" id="GO:0004144">
    <property type="term" value="F:diacylglycerol O-acyltransferase activity"/>
    <property type="evidence" value="ECO:0007669"/>
    <property type="project" value="UniProtKB-EC"/>
</dbReference>
<evidence type="ECO:0000256" key="4">
    <source>
        <dbReference type="ARBA" id="ARBA00005189"/>
    </source>
</evidence>
<comment type="subcellular location">
    <subcellularLocation>
        <location evidence="1">Cell membrane</location>
        <topology evidence="1">Single-pass membrane protein</topology>
    </subcellularLocation>
    <subcellularLocation>
        <location evidence="2">Endoplasmic reticulum membrane</location>
    </subcellularLocation>
</comment>
<keyword evidence="5 13" id="KW-0808">Transferase</keyword>
<dbReference type="InterPro" id="IPR045034">
    <property type="entry name" value="O-acyltransferase_WSD1-like"/>
</dbReference>